<organism evidence="8 9">
    <name type="scientific">Asanoa hainanensis</name>
    <dbReference type="NCBI Taxonomy" id="560556"/>
    <lineage>
        <taxon>Bacteria</taxon>
        <taxon>Bacillati</taxon>
        <taxon>Actinomycetota</taxon>
        <taxon>Actinomycetes</taxon>
        <taxon>Micromonosporales</taxon>
        <taxon>Micromonosporaceae</taxon>
        <taxon>Asanoa</taxon>
    </lineage>
</organism>
<dbReference type="GO" id="GO:0003677">
    <property type="term" value="F:DNA binding"/>
    <property type="evidence" value="ECO:0007669"/>
    <property type="project" value="UniProtKB-KW"/>
</dbReference>
<dbReference type="InterPro" id="IPR007627">
    <property type="entry name" value="RNA_pol_sigma70_r2"/>
</dbReference>
<dbReference type="Pfam" id="PF08281">
    <property type="entry name" value="Sigma70_r4_2"/>
    <property type="match status" value="1"/>
</dbReference>
<evidence type="ECO:0000259" key="6">
    <source>
        <dbReference type="Pfam" id="PF04542"/>
    </source>
</evidence>
<evidence type="ECO:0000313" key="9">
    <source>
        <dbReference type="Proteomes" id="UP000198362"/>
    </source>
</evidence>
<feature type="domain" description="RNA polymerase sigma-70 region 2" evidence="6">
    <location>
        <begin position="12"/>
        <end position="72"/>
    </location>
</feature>
<keyword evidence="4" id="KW-0238">DNA-binding</keyword>
<dbReference type="Proteomes" id="UP000198362">
    <property type="component" value="Unassembled WGS sequence"/>
</dbReference>
<dbReference type="InterPro" id="IPR014284">
    <property type="entry name" value="RNA_pol_sigma-70_dom"/>
</dbReference>
<proteinExistence type="inferred from homology"/>
<dbReference type="GO" id="GO:0006352">
    <property type="term" value="P:DNA-templated transcription initiation"/>
    <property type="evidence" value="ECO:0007669"/>
    <property type="project" value="InterPro"/>
</dbReference>
<dbReference type="AlphaFoldDB" id="A0A239PHB9"/>
<evidence type="ECO:0000313" key="8">
    <source>
        <dbReference type="EMBL" id="SNT65974.1"/>
    </source>
</evidence>
<evidence type="ECO:0000256" key="2">
    <source>
        <dbReference type="ARBA" id="ARBA00023015"/>
    </source>
</evidence>
<dbReference type="RefSeq" id="WP_089255635.1">
    <property type="nucleotide sequence ID" value="NZ_FZPH01000030.1"/>
</dbReference>
<dbReference type="InterPro" id="IPR013324">
    <property type="entry name" value="RNA_pol_sigma_r3/r4-like"/>
</dbReference>
<comment type="similarity">
    <text evidence="1">Belongs to the sigma-70 factor family. ECF subfamily.</text>
</comment>
<dbReference type="InterPro" id="IPR013325">
    <property type="entry name" value="RNA_pol_sigma_r2"/>
</dbReference>
<evidence type="ECO:0000256" key="3">
    <source>
        <dbReference type="ARBA" id="ARBA00023082"/>
    </source>
</evidence>
<gene>
    <name evidence="8" type="ORF">SAMN05421812_13014</name>
</gene>
<dbReference type="InterPro" id="IPR039425">
    <property type="entry name" value="RNA_pol_sigma-70-like"/>
</dbReference>
<evidence type="ECO:0000256" key="5">
    <source>
        <dbReference type="ARBA" id="ARBA00023163"/>
    </source>
</evidence>
<dbReference type="GO" id="GO:0016987">
    <property type="term" value="F:sigma factor activity"/>
    <property type="evidence" value="ECO:0007669"/>
    <property type="project" value="UniProtKB-KW"/>
</dbReference>
<dbReference type="Pfam" id="PF04542">
    <property type="entry name" value="Sigma70_r2"/>
    <property type="match status" value="1"/>
</dbReference>
<keyword evidence="9" id="KW-1185">Reference proteome</keyword>
<dbReference type="EMBL" id="FZPH01000030">
    <property type="protein sequence ID" value="SNT65974.1"/>
    <property type="molecule type" value="Genomic_DNA"/>
</dbReference>
<keyword evidence="5" id="KW-0804">Transcription</keyword>
<evidence type="ECO:0000256" key="1">
    <source>
        <dbReference type="ARBA" id="ARBA00010641"/>
    </source>
</evidence>
<dbReference type="NCBIfam" id="TIGR02983">
    <property type="entry name" value="SigE-fam_strep"/>
    <property type="match status" value="1"/>
</dbReference>
<evidence type="ECO:0000256" key="4">
    <source>
        <dbReference type="ARBA" id="ARBA00023125"/>
    </source>
</evidence>
<dbReference type="Gene3D" id="1.10.10.10">
    <property type="entry name" value="Winged helix-like DNA-binding domain superfamily/Winged helix DNA-binding domain"/>
    <property type="match status" value="1"/>
</dbReference>
<reference evidence="8 9" key="1">
    <citation type="submission" date="2017-06" db="EMBL/GenBank/DDBJ databases">
        <authorList>
            <person name="Kim H.J."/>
            <person name="Triplett B.A."/>
        </authorList>
    </citation>
    <scope>NUCLEOTIDE SEQUENCE [LARGE SCALE GENOMIC DNA]</scope>
    <source>
        <strain evidence="8 9">CGMCC 4.5593</strain>
    </source>
</reference>
<keyword evidence="3" id="KW-0731">Sigma factor</keyword>
<dbReference type="OrthoDB" id="3692620at2"/>
<dbReference type="InterPro" id="IPR014325">
    <property type="entry name" value="RNA_pol_sigma-E_actinobac"/>
</dbReference>
<dbReference type="NCBIfam" id="TIGR02937">
    <property type="entry name" value="sigma70-ECF"/>
    <property type="match status" value="1"/>
</dbReference>
<dbReference type="PANTHER" id="PTHR43133:SF50">
    <property type="entry name" value="ECF RNA POLYMERASE SIGMA FACTOR SIGM"/>
    <property type="match status" value="1"/>
</dbReference>
<accession>A0A239PHB9</accession>
<dbReference type="SUPFAM" id="SSF88946">
    <property type="entry name" value="Sigma2 domain of RNA polymerase sigma factors"/>
    <property type="match status" value="1"/>
</dbReference>
<protein>
    <submittedName>
        <fullName evidence="8">RNA polymerase sigma-70 factor, sigma-E family</fullName>
    </submittedName>
</protein>
<name>A0A239PHB9_9ACTN</name>
<feature type="domain" description="RNA polymerase sigma factor 70 region 4 type 2" evidence="7">
    <location>
        <begin position="106"/>
        <end position="154"/>
    </location>
</feature>
<keyword evidence="2" id="KW-0805">Transcription regulation</keyword>
<dbReference type="InterPro" id="IPR013249">
    <property type="entry name" value="RNA_pol_sigma70_r4_t2"/>
</dbReference>
<dbReference type="PANTHER" id="PTHR43133">
    <property type="entry name" value="RNA POLYMERASE ECF-TYPE SIGMA FACTO"/>
    <property type="match status" value="1"/>
</dbReference>
<evidence type="ECO:0000259" key="7">
    <source>
        <dbReference type="Pfam" id="PF08281"/>
    </source>
</evidence>
<sequence length="171" mass="19447">MTFEEYVGVRGPALVRLARLLTGDRDRADDLVQEVLGQAFVRWRSISRMERPEVYLRRMLVNANASWWRRSANHERPTPHETIADAVDRRGAVHDVGTAVAEWDTLWRLLRELPRQQRAVLALRYYEDLDDATIATILGCSASTVRTHALRATQTLRAALVGDTAEVRADV</sequence>
<dbReference type="Gene3D" id="1.10.1740.10">
    <property type="match status" value="1"/>
</dbReference>
<dbReference type="InterPro" id="IPR036388">
    <property type="entry name" value="WH-like_DNA-bd_sf"/>
</dbReference>
<dbReference type="SUPFAM" id="SSF88659">
    <property type="entry name" value="Sigma3 and sigma4 domains of RNA polymerase sigma factors"/>
    <property type="match status" value="1"/>
</dbReference>